<dbReference type="WBParaSite" id="PS1159_v2.g22889.t1">
    <property type="protein sequence ID" value="PS1159_v2.g22889.t1"/>
    <property type="gene ID" value="PS1159_v2.g22889"/>
</dbReference>
<proteinExistence type="predicted"/>
<name>A0AC35G2N6_9BILA</name>
<evidence type="ECO:0000313" key="2">
    <source>
        <dbReference type="WBParaSite" id="PS1159_v2.g22889.t1"/>
    </source>
</evidence>
<protein>
    <submittedName>
        <fullName evidence="2">BAR domain-containing protein</fullName>
    </submittedName>
</protein>
<evidence type="ECO:0000313" key="1">
    <source>
        <dbReference type="Proteomes" id="UP000887580"/>
    </source>
</evidence>
<accession>A0AC35G2N6</accession>
<organism evidence="1 2">
    <name type="scientific">Panagrolaimus sp. PS1159</name>
    <dbReference type="NCBI Taxonomy" id="55785"/>
    <lineage>
        <taxon>Eukaryota</taxon>
        <taxon>Metazoa</taxon>
        <taxon>Ecdysozoa</taxon>
        <taxon>Nematoda</taxon>
        <taxon>Chromadorea</taxon>
        <taxon>Rhabditida</taxon>
        <taxon>Tylenchina</taxon>
        <taxon>Panagrolaimomorpha</taxon>
        <taxon>Panagrolaimoidea</taxon>
        <taxon>Panagrolaimidae</taxon>
        <taxon>Panagrolaimus</taxon>
    </lineage>
</organism>
<reference evidence="2" key="1">
    <citation type="submission" date="2022-11" db="UniProtKB">
        <authorList>
            <consortium name="WormBaseParasite"/>
        </authorList>
    </citation>
    <scope>IDENTIFICATION</scope>
</reference>
<dbReference type="Proteomes" id="UP000887580">
    <property type="component" value="Unplaced"/>
</dbReference>
<sequence>MTFINRQSLINDTFNITDHANEYSNLNLNQNSKCSILSPVQSRNKLKNGKRFVFENCEAKEKPITWKNFFKIYNFEIFNDKEETEKCWKKNSTNKSTLSLHIEACENSTEAAAMDLFDDKNDKKYESIKKQQNANTSTFLIQNPFEFPRQQENDKNSKPEVSQFKTSQKLVNPNKASKDCTRTEDCTRDEADDNNNSTSTTARSKKIQKRRKSTKPNIPRPSPSPSAHSAASITDDQKTDTATDKQRSNRSESTNRSTSSISSNRNDNDAAAAAAAAAAPLPTQPQRSKVKRFFLKISEKIGTVEQTQYSGEFIEAVQEIDNYKICLEDLLQNLVGIIQRNSKLQSRPLEKLEFEYHDNTNPYELLYPAMKDFCGYLNGTDSKKQLEMASKLGALHRGFHRRSRRCLRNIRKFLCEDYEIICDARRSIVYLKKAFEKKDFKITEKLDF</sequence>